<dbReference type="Proteomes" id="UP000076577">
    <property type="component" value="Unassembled WGS sequence"/>
</dbReference>
<organism evidence="2 3">
    <name type="scientific">Pseudovibrio axinellae</name>
    <dbReference type="NCBI Taxonomy" id="989403"/>
    <lineage>
        <taxon>Bacteria</taxon>
        <taxon>Pseudomonadati</taxon>
        <taxon>Pseudomonadota</taxon>
        <taxon>Alphaproteobacteria</taxon>
        <taxon>Hyphomicrobiales</taxon>
        <taxon>Stappiaceae</taxon>
        <taxon>Pseudovibrio</taxon>
    </lineage>
</organism>
<evidence type="ECO:0000313" key="2">
    <source>
        <dbReference type="EMBL" id="KZL18918.1"/>
    </source>
</evidence>
<dbReference type="Pfam" id="PF05721">
    <property type="entry name" value="PhyH"/>
    <property type="match status" value="1"/>
</dbReference>
<dbReference type="EMBL" id="LMCB01000017">
    <property type="protein sequence ID" value="KZL18918.1"/>
    <property type="molecule type" value="Genomic_DNA"/>
</dbReference>
<dbReference type="PANTHER" id="PTHR20883:SF48">
    <property type="entry name" value="ECTOINE DIOXYGENASE"/>
    <property type="match status" value="1"/>
</dbReference>
<dbReference type="STRING" id="989403.SAMN05421798_101607"/>
<dbReference type="OrthoDB" id="547161at2"/>
<accession>A0A165YKC9</accession>
<dbReference type="AlphaFoldDB" id="A0A165YKC9"/>
<comment type="caution">
    <text evidence="2">The sequence shown here is derived from an EMBL/GenBank/DDBJ whole genome shotgun (WGS) entry which is preliminary data.</text>
</comment>
<name>A0A165YKC9_9HYPH</name>
<dbReference type="PATRIC" id="fig|989403.3.peg.2594"/>
<sequence>MLKCRILRSFWRFFARGVGAGVLRILKSPIWALDALMGQKSFKKNPIIGSRWLNERGFYLKRVAWAARMAALRRRQMVHFLPDDDKAFFHRNGYIVKENFLSKDVLAQLQDEIATREFAASEMRQGKTVTRFIGLPPSLLKDLPGLSRAVHDPFLQNAMRYVGSYNADPIIYLHAVLWDLEKKKKDPQTDFHMDTFHSTSKSWLFLRDVDVADGPFHYVPGSHRYTPERSAWEFEQSLNAVQHPNGMHAAGSFRASEDDILKMGYGEPVSFDVPANSLVIADTHGFHRRGIATRPGVRVGLFADLRRSPYFPWSGLDLRSLPGIKGRQSEIYTAYLNFRSKLSGKPSHHREVGHVKIDAPPVL</sequence>
<dbReference type="Gene3D" id="2.60.120.620">
    <property type="entry name" value="q2cbj1_9rhob like domain"/>
    <property type="match status" value="1"/>
</dbReference>
<dbReference type="SUPFAM" id="SSF51197">
    <property type="entry name" value="Clavaminate synthase-like"/>
    <property type="match status" value="1"/>
</dbReference>
<keyword evidence="2" id="KW-0223">Dioxygenase</keyword>
<dbReference type="InterPro" id="IPR008775">
    <property type="entry name" value="Phytyl_CoA_dOase-like"/>
</dbReference>
<gene>
    <name evidence="2" type="ORF">PsAD2_02434</name>
</gene>
<keyword evidence="2" id="KW-0560">Oxidoreductase</keyword>
<proteinExistence type="predicted"/>
<evidence type="ECO:0000313" key="3">
    <source>
        <dbReference type="Proteomes" id="UP000076577"/>
    </source>
</evidence>
<dbReference type="GO" id="GO:0005506">
    <property type="term" value="F:iron ion binding"/>
    <property type="evidence" value="ECO:0007669"/>
    <property type="project" value="UniProtKB-ARBA"/>
</dbReference>
<keyword evidence="3" id="KW-1185">Reference proteome</keyword>
<dbReference type="PANTHER" id="PTHR20883">
    <property type="entry name" value="PHYTANOYL-COA DIOXYGENASE DOMAIN CONTAINING 1"/>
    <property type="match status" value="1"/>
</dbReference>
<protein>
    <submittedName>
        <fullName evidence="2">Phytanoyl-CoA dioxygenase (PhyH)</fullName>
    </submittedName>
</protein>
<dbReference type="GO" id="GO:0016706">
    <property type="term" value="F:2-oxoglutarate-dependent dioxygenase activity"/>
    <property type="evidence" value="ECO:0007669"/>
    <property type="project" value="UniProtKB-ARBA"/>
</dbReference>
<evidence type="ECO:0000256" key="1">
    <source>
        <dbReference type="ARBA" id="ARBA00001954"/>
    </source>
</evidence>
<reference evidence="2 3" key="1">
    <citation type="journal article" date="2016" name="Front. Microbiol.">
        <title>Comparative Genomic Analysis Reveals a Diverse Repertoire of Genes Involved in Prokaryote-Eukaryote Interactions within the Pseudovibrio Genus.</title>
        <authorList>
            <person name="Romano S."/>
            <person name="Fernandez-Guerra A."/>
            <person name="Reen F.J."/>
            <person name="Glockner F.O."/>
            <person name="Crowley S.P."/>
            <person name="O'Sullivan O."/>
            <person name="Cotter P.D."/>
            <person name="Adams C."/>
            <person name="Dobson A.D."/>
            <person name="O'Gara F."/>
        </authorList>
    </citation>
    <scope>NUCLEOTIDE SEQUENCE [LARGE SCALE GENOMIC DNA]</scope>
    <source>
        <strain evidence="2 3">Ad2</strain>
    </source>
</reference>
<comment type="cofactor">
    <cofactor evidence="1">
        <name>Fe(2+)</name>
        <dbReference type="ChEBI" id="CHEBI:29033"/>
    </cofactor>
</comment>